<dbReference type="Gene3D" id="1.10.10.10">
    <property type="entry name" value="Winged helix-like DNA-binding domain superfamily/Winged helix DNA-binding domain"/>
    <property type="match status" value="1"/>
</dbReference>
<dbReference type="RefSeq" id="WP_073061222.1">
    <property type="nucleotide sequence ID" value="NZ_FQUS01000005.1"/>
</dbReference>
<dbReference type="EMBL" id="FQUS01000005">
    <property type="protein sequence ID" value="SHF08022.1"/>
    <property type="molecule type" value="Genomic_DNA"/>
</dbReference>
<dbReference type="CDD" id="cd00090">
    <property type="entry name" value="HTH_ARSR"/>
    <property type="match status" value="1"/>
</dbReference>
<evidence type="ECO:0000313" key="1">
    <source>
        <dbReference type="EMBL" id="SHF08022.1"/>
    </source>
</evidence>
<dbReference type="InterPro" id="IPR011991">
    <property type="entry name" value="ArsR-like_HTH"/>
</dbReference>
<dbReference type="SUPFAM" id="SSF46785">
    <property type="entry name" value="Winged helix' DNA-binding domain"/>
    <property type="match status" value="1"/>
</dbReference>
<keyword evidence="2" id="KW-1185">Reference proteome</keyword>
<evidence type="ECO:0000313" key="2">
    <source>
        <dbReference type="Proteomes" id="UP000184041"/>
    </source>
</evidence>
<dbReference type="InterPro" id="IPR036390">
    <property type="entry name" value="WH_DNA-bd_sf"/>
</dbReference>
<protein>
    <submittedName>
        <fullName evidence="1">Transcriptional regulator</fullName>
    </submittedName>
</protein>
<proteinExistence type="predicted"/>
<dbReference type="OrthoDB" id="155998at2"/>
<accession>A0A1M4YR83</accession>
<sequence>MKNKLPDHERAVSILKAKGPKSVKDLAGEMDITTEGARFHLMKLEKEGLVQSESVVEGRGRPKQIWSLTEKGHNRFPDAHADLTANLIAMMRETLGQTAVDEVIGTHEKKTLSRYRKELEDTDTLEDRVARLTEIRTKEGYMAEYKKDEEGFLLIENHCPICTAAKACQGFCQAELNVFREVLGEAAEVERTEHIIKGARRCAYRVTENTR</sequence>
<gene>
    <name evidence="1" type="ORF">SAMN05443144_105129</name>
</gene>
<reference evidence="1 2" key="1">
    <citation type="submission" date="2016-11" db="EMBL/GenBank/DDBJ databases">
        <authorList>
            <person name="Jaros S."/>
            <person name="Januszkiewicz K."/>
            <person name="Wedrychowicz H."/>
        </authorList>
    </citation>
    <scope>NUCLEOTIDE SEQUENCE [LARGE SCALE GENOMIC DNA]</scope>
    <source>
        <strain evidence="1 2">DSM 21986</strain>
    </source>
</reference>
<dbReference type="Proteomes" id="UP000184041">
    <property type="component" value="Unassembled WGS sequence"/>
</dbReference>
<dbReference type="STRING" id="1194090.SAMN05443144_105129"/>
<name>A0A1M4YR83_9BACT</name>
<dbReference type="InterPro" id="IPR050313">
    <property type="entry name" value="Carb_Metab_HTH_regulators"/>
</dbReference>
<dbReference type="AlphaFoldDB" id="A0A1M4YR83"/>
<dbReference type="GO" id="GO:0006355">
    <property type="term" value="P:regulation of DNA-templated transcription"/>
    <property type="evidence" value="ECO:0007669"/>
    <property type="project" value="UniProtKB-ARBA"/>
</dbReference>
<dbReference type="PANTHER" id="PTHR30363:SF28">
    <property type="entry name" value="TRANSCRIPTIONAL REGULATORY PROTEIN-RELATED"/>
    <property type="match status" value="1"/>
</dbReference>
<dbReference type="PANTHER" id="PTHR30363">
    <property type="entry name" value="HTH-TYPE TRANSCRIPTIONAL REGULATOR SRLR-RELATED"/>
    <property type="match status" value="1"/>
</dbReference>
<dbReference type="InterPro" id="IPR036388">
    <property type="entry name" value="WH-like_DNA-bd_sf"/>
</dbReference>
<organism evidence="1 2">
    <name type="scientific">Fodinibius roseus</name>
    <dbReference type="NCBI Taxonomy" id="1194090"/>
    <lineage>
        <taxon>Bacteria</taxon>
        <taxon>Pseudomonadati</taxon>
        <taxon>Balneolota</taxon>
        <taxon>Balneolia</taxon>
        <taxon>Balneolales</taxon>
        <taxon>Balneolaceae</taxon>
        <taxon>Fodinibius</taxon>
    </lineage>
</organism>